<comment type="caution">
    <text evidence="1">The sequence shown here is derived from an EMBL/GenBank/DDBJ whole genome shotgun (WGS) entry which is preliminary data.</text>
</comment>
<sequence length="910" mass="99605">MFIETKMHPPHLRGATVERPRLIAMLEQATEGKLAIVSSPAGFGKSTLLAQWAAKAGEGGGRVAWLSLDAQDNDLARFLKYITGTLNRTDAAIAAHALSLIESSPVTPVESILAGLVNDLSRMSEPVYLVLDDAHLIVSSEIAVFLNALVTYAPPALHIVLATRGELPAELAAMRMKGQVVNLGDNELRFSLDETDHYLRQICGLDLSTAGIVALHHKTEGWPAGLQLVSLTLAHEPSRESFIADFSGSQRDVAGFLAHEVLARQPAQVQDFLLRTAILERFNLGLVQAVSPDLDAETTLALIERSNLFLIALDSTGHWFRYHHLFSDFLRGKLEAWPEARRADLHRKASAWLSANGYVSDAVGHALAAGDKDMAADLVEKCATPIIMLGHLPLVMEWLNRLPPELVAARPRLLLTRVWAHFQTGRSRDGVRVLKQAKQLVARLRRDGALDEKTVRALQAELRTLTAGVVSGADWPRMATKLADRWLADYPEGEPFAHGTLSNISAFAHFSLGELDAARLAALKGRDYHTIAHSIFGIIYADLILGLVELSAGNLRQAHDLLARAMQQARQGLGANSYSEAMSAIIKVELLYEWDDLNSAERLLHQHRRVIEECGLVVHEMACKLHLARLAQAHGRHDEAIRHLERAEQLGIEKRYRRLTASALNDRVRLLLSRGDVAAARMALQLRGISLADSEKAKTIHPLDEYAHIGVARVLIAEGQPKRAIAVLERIAERQRRDGRLRGLIQVRALVAIAAHAAGETLQALAATVDLIALAQPQRAVRSLVDEGPPLKAALDFARGRIPAWSRPSETADFVERIGAALNRAGAGRAQAPVVGLPSKKPLSGKEMEVASFLMRAYSNRQLAQSLAMAPDTVKWHLKNIFGKLGVSNRTEAVLKLKEIGLVEPPERVG</sequence>
<proteinExistence type="predicted"/>
<evidence type="ECO:0000313" key="1">
    <source>
        <dbReference type="EMBL" id="MBK1866505.1"/>
    </source>
</evidence>
<dbReference type="Proteomes" id="UP000616151">
    <property type="component" value="Unassembled WGS sequence"/>
</dbReference>
<organism evidence="1 2">
    <name type="scientific">Taklimakanibacter albus</name>
    <dbReference type="NCBI Taxonomy" id="2800327"/>
    <lineage>
        <taxon>Bacteria</taxon>
        <taxon>Pseudomonadati</taxon>
        <taxon>Pseudomonadota</taxon>
        <taxon>Alphaproteobacteria</taxon>
        <taxon>Hyphomicrobiales</taxon>
        <taxon>Aestuariivirgaceae</taxon>
        <taxon>Taklimakanibacter</taxon>
    </lineage>
</organism>
<accession>A0ACC5R1M4</accession>
<name>A0ACC5R1M4_9HYPH</name>
<dbReference type="EMBL" id="JAENHL010000006">
    <property type="protein sequence ID" value="MBK1866505.1"/>
    <property type="molecule type" value="Genomic_DNA"/>
</dbReference>
<gene>
    <name evidence="1" type="ORF">JHL16_09095</name>
</gene>
<evidence type="ECO:0000313" key="2">
    <source>
        <dbReference type="Proteomes" id="UP000616151"/>
    </source>
</evidence>
<keyword evidence="2" id="KW-1185">Reference proteome</keyword>
<protein>
    <submittedName>
        <fullName evidence="1">Uncharacterized protein</fullName>
    </submittedName>
</protein>
<reference evidence="1" key="1">
    <citation type="submission" date="2021-01" db="EMBL/GenBank/DDBJ databases">
        <authorList>
            <person name="Sun Q."/>
        </authorList>
    </citation>
    <scope>NUCLEOTIDE SEQUENCE</scope>
    <source>
        <strain evidence="1">YIM B02566</strain>
    </source>
</reference>